<dbReference type="Pfam" id="PF00378">
    <property type="entry name" value="ECH_1"/>
    <property type="match status" value="1"/>
</dbReference>
<keyword evidence="6" id="KW-0472">Membrane</keyword>
<organism evidence="9 10">
    <name type="scientific">Ditylenchus dipsaci</name>
    <dbReference type="NCBI Taxonomy" id="166011"/>
    <lineage>
        <taxon>Eukaryota</taxon>
        <taxon>Metazoa</taxon>
        <taxon>Ecdysozoa</taxon>
        <taxon>Nematoda</taxon>
        <taxon>Chromadorea</taxon>
        <taxon>Rhabditida</taxon>
        <taxon>Tylenchina</taxon>
        <taxon>Tylenchomorpha</taxon>
        <taxon>Sphaerularioidea</taxon>
        <taxon>Anguinidae</taxon>
        <taxon>Anguininae</taxon>
        <taxon>Ditylenchus</taxon>
    </lineage>
</organism>
<reference evidence="10" key="1">
    <citation type="submission" date="2022-11" db="UniProtKB">
        <authorList>
            <consortium name="WormBaseParasite"/>
        </authorList>
    </citation>
    <scope>IDENTIFICATION</scope>
</reference>
<evidence type="ECO:0000256" key="3">
    <source>
        <dbReference type="ARBA" id="ARBA00022833"/>
    </source>
</evidence>
<feature type="region of interest" description="Disordered" evidence="5">
    <location>
        <begin position="189"/>
        <end position="216"/>
    </location>
</feature>
<dbReference type="InterPro" id="IPR055141">
    <property type="entry name" value="TADA2A_B-like_dom"/>
</dbReference>
<dbReference type="GO" id="GO:0003682">
    <property type="term" value="F:chromatin binding"/>
    <property type="evidence" value="ECO:0007669"/>
    <property type="project" value="TreeGrafter"/>
</dbReference>
<keyword evidence="3" id="KW-0862">Zinc</keyword>
<feature type="compositionally biased region" description="Polar residues" evidence="5">
    <location>
        <begin position="204"/>
        <end position="213"/>
    </location>
</feature>
<dbReference type="GO" id="GO:0008270">
    <property type="term" value="F:zinc ion binding"/>
    <property type="evidence" value="ECO:0007669"/>
    <property type="project" value="UniProtKB-KW"/>
</dbReference>
<dbReference type="GO" id="GO:0070461">
    <property type="term" value="C:SAGA-type complex"/>
    <property type="evidence" value="ECO:0007669"/>
    <property type="project" value="TreeGrafter"/>
</dbReference>
<dbReference type="CDD" id="cd06558">
    <property type="entry name" value="crotonase-like"/>
    <property type="match status" value="1"/>
</dbReference>
<evidence type="ECO:0000256" key="6">
    <source>
        <dbReference type="SAM" id="Phobius"/>
    </source>
</evidence>
<dbReference type="Proteomes" id="UP000887574">
    <property type="component" value="Unplaced"/>
</dbReference>
<name>A0A915CR73_9BILA</name>
<sequence length="784" mass="88637">MQLNKAEFQARYGRVLEVVVHLEAITDWYEMRREQTNVPILSAVNPTFCSFCIKDLTSGPSVKCLECERNEVVLCVNCFKLGAQSGEHRRGHNYKINDPVGPKVFEEDDNENGWGCYEDLSLLSSFMKSHLDQWPDISKDFGHERTINEALDRIDKFFLRGDIGDYVLKKLREIPLKLAIDEEAQSEQLSLPGHPSVHLKARNSFDNASSPNGLANGHLPVSPLSFNPYSRLSVKVEDTNSFIHDKCGSIGKSEDVLSRQFSPPHSPISNKRLSSKQMENCASTSSSHNQSSQPSLSNENDGERKSGRRSSRASFSNRPTTARQLSRQSLITEFVEMEDSDSCSSADMPAPVRRRSSVRGSTSSRYNSGVTPPSPKCFKAAVADSENSSRRNSLDVKTSRKEMLENAKSEAAEALRGRFSSRMRKSSLELSNGMAWDEDNKKWHKCSRVMSEERMSWLREKYPNSYFYDHKPQPMTSRQISKFDDDDLQLLGYMPHRDDFEREYKNEAEQLISRISFPKGNSEDQAEVEKLLNTVRFAQHEMISEYLNIVKNNITEKESIAQVANNETVKTLAKSIGKMESLMDQIEELKQLKKSGVKELKGRLKVDSVPPSWCKKRKSKKADNTEQRKAGLRWKRIKSIPNCFKGERTVLVNLYYKDEQNKLYKIHLPVSKKNAVDSETYKLLIENLALADKDDDISMTVITGVGDFFSSGNEFSASKIKNIAEDPKSATTLVQQFVDALIGHSKVLIGLVNGPAIGIACTTLLCLIVWFARTMHISHAHLQN</sequence>
<evidence type="ECO:0000313" key="9">
    <source>
        <dbReference type="Proteomes" id="UP000887574"/>
    </source>
</evidence>
<dbReference type="Pfam" id="PF22941">
    <property type="entry name" value="TADA2A-like_3rd"/>
    <property type="match status" value="1"/>
</dbReference>
<feature type="compositionally biased region" description="Low complexity" evidence="5">
    <location>
        <begin position="283"/>
        <end position="297"/>
    </location>
</feature>
<dbReference type="GO" id="GO:0006357">
    <property type="term" value="P:regulation of transcription by RNA polymerase II"/>
    <property type="evidence" value="ECO:0007669"/>
    <property type="project" value="TreeGrafter"/>
</dbReference>
<dbReference type="Pfam" id="PF25299">
    <property type="entry name" value="ZZ_ADA2"/>
    <property type="match status" value="1"/>
</dbReference>
<dbReference type="InterPro" id="IPR029045">
    <property type="entry name" value="ClpP/crotonase-like_dom_sf"/>
</dbReference>
<feature type="compositionally biased region" description="Polar residues" evidence="5">
    <location>
        <begin position="312"/>
        <end position="331"/>
    </location>
</feature>
<keyword evidence="1" id="KW-0479">Metal-binding</keyword>
<evidence type="ECO:0000259" key="8">
    <source>
        <dbReference type="Pfam" id="PF25299"/>
    </source>
</evidence>
<feature type="region of interest" description="Disordered" evidence="5">
    <location>
        <begin position="257"/>
        <end position="376"/>
    </location>
</feature>
<evidence type="ECO:0000256" key="1">
    <source>
        <dbReference type="ARBA" id="ARBA00022723"/>
    </source>
</evidence>
<evidence type="ECO:0000256" key="5">
    <source>
        <dbReference type="SAM" id="MobiDB-lite"/>
    </source>
</evidence>
<accession>A0A915CR73</accession>
<evidence type="ECO:0000256" key="2">
    <source>
        <dbReference type="ARBA" id="ARBA00022771"/>
    </source>
</evidence>
<feature type="domain" description="ZZ-type" evidence="8">
    <location>
        <begin position="49"/>
        <end position="96"/>
    </location>
</feature>
<keyword evidence="4" id="KW-0175">Coiled coil</keyword>
<feature type="compositionally biased region" description="Polar residues" evidence="5">
    <location>
        <begin position="259"/>
        <end position="282"/>
    </location>
</feature>
<dbReference type="SUPFAM" id="SSF57850">
    <property type="entry name" value="RING/U-box"/>
    <property type="match status" value="1"/>
</dbReference>
<dbReference type="CDD" id="cd02335">
    <property type="entry name" value="ZZ_ADA2"/>
    <property type="match status" value="1"/>
</dbReference>
<dbReference type="PANTHER" id="PTHR12374:SF63">
    <property type="entry name" value="TRANSCRIPTIONAL ADAPTER 2-BETA"/>
    <property type="match status" value="1"/>
</dbReference>
<dbReference type="InterPro" id="IPR041983">
    <property type="entry name" value="ADA2-like_ZZ"/>
</dbReference>
<keyword evidence="6" id="KW-1133">Transmembrane helix</keyword>
<dbReference type="GO" id="GO:0003713">
    <property type="term" value="F:transcription coactivator activity"/>
    <property type="evidence" value="ECO:0007669"/>
    <property type="project" value="TreeGrafter"/>
</dbReference>
<dbReference type="GO" id="GO:0006338">
    <property type="term" value="P:chromatin remodeling"/>
    <property type="evidence" value="ECO:0007669"/>
    <property type="project" value="TreeGrafter"/>
</dbReference>
<protein>
    <submittedName>
        <fullName evidence="10">ZZ-type domain-containing protein</fullName>
    </submittedName>
</protein>
<dbReference type="SUPFAM" id="SSF52096">
    <property type="entry name" value="ClpP/crotonase"/>
    <property type="match status" value="1"/>
</dbReference>
<keyword evidence="9" id="KW-1185">Reference proteome</keyword>
<dbReference type="PANTHER" id="PTHR12374">
    <property type="entry name" value="TRANSCRIPTIONAL ADAPTOR 2 ADA2 -RELATED"/>
    <property type="match status" value="1"/>
</dbReference>
<dbReference type="InterPro" id="IPR000433">
    <property type="entry name" value="Znf_ZZ"/>
</dbReference>
<evidence type="ECO:0000259" key="7">
    <source>
        <dbReference type="Pfam" id="PF22941"/>
    </source>
</evidence>
<feature type="domain" description="Transcriptional adapter 2-alpha/beta-like" evidence="7">
    <location>
        <begin position="490"/>
        <end position="532"/>
    </location>
</feature>
<evidence type="ECO:0000313" key="10">
    <source>
        <dbReference type="WBParaSite" id="jg11776"/>
    </source>
</evidence>
<dbReference type="GO" id="GO:0005634">
    <property type="term" value="C:nucleus"/>
    <property type="evidence" value="ECO:0007669"/>
    <property type="project" value="TreeGrafter"/>
</dbReference>
<dbReference type="Gene3D" id="3.90.226.10">
    <property type="entry name" value="2-enoyl-CoA Hydratase, Chain A, domain 1"/>
    <property type="match status" value="1"/>
</dbReference>
<dbReference type="WBParaSite" id="jg11776">
    <property type="protein sequence ID" value="jg11776"/>
    <property type="gene ID" value="jg11776"/>
</dbReference>
<feature type="coiled-coil region" evidence="4">
    <location>
        <begin position="572"/>
        <end position="599"/>
    </location>
</feature>
<keyword evidence="6" id="KW-0812">Transmembrane</keyword>
<dbReference type="InterPro" id="IPR043145">
    <property type="entry name" value="Znf_ZZ_sf"/>
</dbReference>
<proteinExistence type="predicted"/>
<evidence type="ECO:0000256" key="4">
    <source>
        <dbReference type="SAM" id="Coils"/>
    </source>
</evidence>
<dbReference type="AlphaFoldDB" id="A0A915CR73"/>
<feature type="transmembrane region" description="Helical" evidence="6">
    <location>
        <begin position="747"/>
        <end position="772"/>
    </location>
</feature>
<keyword evidence="2" id="KW-0863">Zinc-finger</keyword>
<dbReference type="Gene3D" id="3.30.60.90">
    <property type="match status" value="1"/>
</dbReference>
<dbReference type="InterPro" id="IPR001753">
    <property type="entry name" value="Enoyl-CoA_hydra/iso"/>
</dbReference>